<keyword evidence="2" id="KW-1185">Reference proteome</keyword>
<dbReference type="AlphaFoldDB" id="A0A2T7PAE7"/>
<name>A0A2T7PAE7_POMCA</name>
<protein>
    <submittedName>
        <fullName evidence="1">Uncharacterized protein</fullName>
    </submittedName>
</protein>
<dbReference type="Proteomes" id="UP000245119">
    <property type="component" value="Linkage Group LG5"/>
</dbReference>
<proteinExistence type="predicted"/>
<comment type="caution">
    <text evidence="1">The sequence shown here is derived from an EMBL/GenBank/DDBJ whole genome shotgun (WGS) entry which is preliminary data.</text>
</comment>
<sequence length="214" mass="23887">MQRHGCLKCILSTLMKVKSKELSQKLHVSGVMEDKQFLRLHKPAPTSPSCRESTPRVPWLTARAVGVQRQTLQGDKVQFRAAATIALASSQSTTKYSVQRMLVNGSMLQQVRMPISWSRRETWGGRWRGRPATGQQQPTVPATLEAKQQPTPTPCATCLELNLYSCDARPSHLDRGLQALSKVVMCDDRTENVLGGSGGVEKWQDTHKITHIRE</sequence>
<evidence type="ECO:0000313" key="1">
    <source>
        <dbReference type="EMBL" id="PVD30394.1"/>
    </source>
</evidence>
<gene>
    <name evidence="1" type="ORF">C0Q70_09660</name>
</gene>
<dbReference type="EMBL" id="PZQS01000005">
    <property type="protein sequence ID" value="PVD30394.1"/>
    <property type="molecule type" value="Genomic_DNA"/>
</dbReference>
<evidence type="ECO:0000313" key="2">
    <source>
        <dbReference type="Proteomes" id="UP000245119"/>
    </source>
</evidence>
<reference evidence="1 2" key="1">
    <citation type="submission" date="2018-04" db="EMBL/GenBank/DDBJ databases">
        <title>The genome of golden apple snail Pomacea canaliculata provides insight into stress tolerance and invasive adaptation.</title>
        <authorList>
            <person name="Liu C."/>
            <person name="Liu B."/>
            <person name="Ren Y."/>
            <person name="Zhang Y."/>
            <person name="Wang H."/>
            <person name="Li S."/>
            <person name="Jiang F."/>
            <person name="Yin L."/>
            <person name="Zhang G."/>
            <person name="Qian W."/>
            <person name="Fan W."/>
        </authorList>
    </citation>
    <scope>NUCLEOTIDE SEQUENCE [LARGE SCALE GENOMIC DNA]</scope>
    <source>
        <strain evidence="1">SZHN2017</strain>
        <tissue evidence="1">Muscle</tissue>
    </source>
</reference>
<accession>A0A2T7PAE7</accession>
<organism evidence="1 2">
    <name type="scientific">Pomacea canaliculata</name>
    <name type="common">Golden apple snail</name>
    <dbReference type="NCBI Taxonomy" id="400727"/>
    <lineage>
        <taxon>Eukaryota</taxon>
        <taxon>Metazoa</taxon>
        <taxon>Spiralia</taxon>
        <taxon>Lophotrochozoa</taxon>
        <taxon>Mollusca</taxon>
        <taxon>Gastropoda</taxon>
        <taxon>Caenogastropoda</taxon>
        <taxon>Architaenioglossa</taxon>
        <taxon>Ampullarioidea</taxon>
        <taxon>Ampullariidae</taxon>
        <taxon>Pomacea</taxon>
    </lineage>
</organism>